<protein>
    <submittedName>
        <fullName evidence="3">Uncharacterized protein</fullName>
    </submittedName>
</protein>
<name>A0AAU1U6M5_9ACTN</name>
<organism evidence="3">
    <name type="scientific">Streptomyces sp. NBC_00119</name>
    <dbReference type="NCBI Taxonomy" id="2975659"/>
    <lineage>
        <taxon>Bacteria</taxon>
        <taxon>Bacillati</taxon>
        <taxon>Actinomycetota</taxon>
        <taxon>Actinomycetes</taxon>
        <taxon>Kitasatosporales</taxon>
        <taxon>Streptomycetaceae</taxon>
        <taxon>Streptomyces</taxon>
    </lineage>
</organism>
<feature type="transmembrane region" description="Helical" evidence="2">
    <location>
        <begin position="87"/>
        <end position="107"/>
    </location>
</feature>
<accession>A0AAU1U6M5</accession>
<evidence type="ECO:0000313" key="3">
    <source>
        <dbReference type="EMBL" id="WTS13498.1"/>
    </source>
</evidence>
<feature type="region of interest" description="Disordered" evidence="1">
    <location>
        <begin position="1"/>
        <end position="30"/>
    </location>
</feature>
<evidence type="ECO:0000256" key="1">
    <source>
        <dbReference type="SAM" id="MobiDB-lite"/>
    </source>
</evidence>
<dbReference type="AlphaFoldDB" id="A0AAU1U6M5"/>
<keyword evidence="2" id="KW-0472">Membrane</keyword>
<feature type="compositionally biased region" description="Basic and acidic residues" evidence="1">
    <location>
        <begin position="1"/>
        <end position="28"/>
    </location>
</feature>
<proteinExistence type="predicted"/>
<gene>
    <name evidence="3" type="ORF">OHU69_22085</name>
</gene>
<sequence>MSMSEPRHEDDGSRRPGKEHGPRTDRGLPAELRALGRSLDGLGPGGESMAERVLAQIIAESVPAPVAEPTADPVRVRRARRWIRKRWRMLTAGLCGVLTVLVLTPPVRAEVAEWFGFGGVEVRYDPSALPSSGVHVPGCGTSLSLGEARRDAGFEPLVPGELGMPDAVTVTREPKSRFLITLCWRDAGHTIRLDEYPAQLDIGYMKSVRMQPHWVDLGRGTGLWFAQPHLLGFWMLDGNGDRWTRSERTAGPTLLWTRRQEMTLRLEGVDSRERAIEIARSVRKPDALR</sequence>
<evidence type="ECO:0000256" key="2">
    <source>
        <dbReference type="SAM" id="Phobius"/>
    </source>
</evidence>
<dbReference type="EMBL" id="CP108195">
    <property type="protein sequence ID" value="WTS13498.1"/>
    <property type="molecule type" value="Genomic_DNA"/>
</dbReference>
<keyword evidence="2" id="KW-0812">Transmembrane</keyword>
<keyword evidence="2" id="KW-1133">Transmembrane helix</keyword>
<reference evidence="3" key="1">
    <citation type="submission" date="2022-10" db="EMBL/GenBank/DDBJ databases">
        <title>The complete genomes of actinobacterial strains from the NBC collection.</title>
        <authorList>
            <person name="Joergensen T.S."/>
            <person name="Alvarez Arevalo M."/>
            <person name="Sterndorff E.B."/>
            <person name="Faurdal D."/>
            <person name="Vuksanovic O."/>
            <person name="Mourched A.-S."/>
            <person name="Charusanti P."/>
            <person name="Shaw S."/>
            <person name="Blin K."/>
            <person name="Weber T."/>
        </authorList>
    </citation>
    <scope>NUCLEOTIDE SEQUENCE</scope>
    <source>
        <strain evidence="3">NBC_00119</strain>
    </source>
</reference>